<keyword evidence="1" id="KW-0472">Membrane</keyword>
<dbReference type="Proteomes" id="UP001434883">
    <property type="component" value="Unassembled WGS sequence"/>
</dbReference>
<keyword evidence="1" id="KW-1133">Transmembrane helix</keyword>
<keyword evidence="1" id="KW-0812">Transmembrane</keyword>
<evidence type="ECO:0000313" key="2">
    <source>
        <dbReference type="EMBL" id="MEQ2194427.1"/>
    </source>
</evidence>
<keyword evidence="3" id="KW-1185">Reference proteome</keyword>
<feature type="transmembrane region" description="Helical" evidence="1">
    <location>
        <begin position="20"/>
        <end position="41"/>
    </location>
</feature>
<evidence type="ECO:0000256" key="1">
    <source>
        <dbReference type="SAM" id="Phobius"/>
    </source>
</evidence>
<feature type="non-terminal residue" evidence="2">
    <location>
        <position position="1"/>
    </location>
</feature>
<comment type="caution">
    <text evidence="2">The sequence shown here is derived from an EMBL/GenBank/DDBJ whole genome shotgun (WGS) entry which is preliminary data.</text>
</comment>
<gene>
    <name evidence="2" type="ORF">XENOCAPTIV_029234</name>
</gene>
<reference evidence="2 3" key="1">
    <citation type="submission" date="2021-06" db="EMBL/GenBank/DDBJ databases">
        <authorList>
            <person name="Palmer J.M."/>
        </authorList>
    </citation>
    <scope>NUCLEOTIDE SEQUENCE [LARGE SCALE GENOMIC DNA]</scope>
    <source>
        <strain evidence="2 3">XC_2019</strain>
        <tissue evidence="2">Muscle</tissue>
    </source>
</reference>
<sequence>GSWKQTAVLLLSDPELLNKPFYLSLCIWLNLGSLSLVMMNLKTCPRAKDHSQSFRKTLN</sequence>
<evidence type="ECO:0000313" key="3">
    <source>
        <dbReference type="Proteomes" id="UP001434883"/>
    </source>
</evidence>
<protein>
    <submittedName>
        <fullName evidence="2">Uncharacterized protein</fullName>
    </submittedName>
</protein>
<proteinExistence type="predicted"/>
<name>A0ABV0QFZ8_9TELE</name>
<accession>A0ABV0QFZ8</accession>
<organism evidence="2 3">
    <name type="scientific">Xenoophorus captivus</name>
    <dbReference type="NCBI Taxonomy" id="1517983"/>
    <lineage>
        <taxon>Eukaryota</taxon>
        <taxon>Metazoa</taxon>
        <taxon>Chordata</taxon>
        <taxon>Craniata</taxon>
        <taxon>Vertebrata</taxon>
        <taxon>Euteleostomi</taxon>
        <taxon>Actinopterygii</taxon>
        <taxon>Neopterygii</taxon>
        <taxon>Teleostei</taxon>
        <taxon>Neoteleostei</taxon>
        <taxon>Acanthomorphata</taxon>
        <taxon>Ovalentaria</taxon>
        <taxon>Atherinomorphae</taxon>
        <taxon>Cyprinodontiformes</taxon>
        <taxon>Goodeidae</taxon>
        <taxon>Xenoophorus</taxon>
    </lineage>
</organism>
<dbReference type="EMBL" id="JAHRIN010009239">
    <property type="protein sequence ID" value="MEQ2194427.1"/>
    <property type="molecule type" value="Genomic_DNA"/>
</dbReference>